<dbReference type="PANTHER" id="PTHR37313:SF2">
    <property type="entry name" value="UPF0749 PROTEIN YLXX"/>
    <property type="match status" value="1"/>
</dbReference>
<feature type="compositionally biased region" description="Acidic residues" evidence="2">
    <location>
        <begin position="97"/>
        <end position="113"/>
    </location>
</feature>
<keyword evidence="3" id="KW-1133">Transmembrane helix</keyword>
<name>A0ABV6NYK0_9ACTN</name>
<dbReference type="Gene3D" id="3.30.70.1880">
    <property type="entry name" value="Protein of unknown function DUF881"/>
    <property type="match status" value="1"/>
</dbReference>
<evidence type="ECO:0000256" key="1">
    <source>
        <dbReference type="ARBA" id="ARBA00009108"/>
    </source>
</evidence>
<comment type="caution">
    <text evidence="4">The sequence shown here is derived from an EMBL/GenBank/DDBJ whole genome shotgun (WGS) entry which is preliminary data.</text>
</comment>
<dbReference type="RefSeq" id="WP_377340100.1">
    <property type="nucleotide sequence ID" value="NZ_JBHLUE010000012.1"/>
</dbReference>
<sequence>MVEQRPEPEPGTGGAGADDTGTGWPAGPGPAQPVGEPDPRPDAPPADGVGPLVADPDAPGGAAPESGGREQRPGAGARVGAEAAGGAGAAGAREPDGGVDPDVDPDDGPDPDEGAGRAGGPDPDGNPAGVAGPVGGAGRLFRRPGRPSTAGGMIAVLLLLLGFALAVQLRSNSSDQTLASARQEDLVRILSDLEAQQQRLRLDIAGLEDSQRQLASGAQGRQAALEEATRRADELGILAGTLPARGPGLTVRFSPGSKPIGAATVLDAVQELRGAGAEAMEISGGDGATVRIIASTYFLDADGGAITVTGRRLTGPFTLTVVGEPETMRTALNIAGGVVASVAGDGGNVIVDEHDVVDIRALSPASSLKYAHPVS</sequence>
<evidence type="ECO:0000313" key="5">
    <source>
        <dbReference type="Proteomes" id="UP001589894"/>
    </source>
</evidence>
<protein>
    <submittedName>
        <fullName evidence="4">DUF881 domain-containing protein</fullName>
    </submittedName>
</protein>
<keyword evidence="3" id="KW-0472">Membrane</keyword>
<dbReference type="EMBL" id="JBHLUE010000012">
    <property type="protein sequence ID" value="MFC0565857.1"/>
    <property type="molecule type" value="Genomic_DNA"/>
</dbReference>
<dbReference type="PANTHER" id="PTHR37313">
    <property type="entry name" value="UPF0749 PROTEIN RV1825"/>
    <property type="match status" value="1"/>
</dbReference>
<evidence type="ECO:0000256" key="3">
    <source>
        <dbReference type="SAM" id="Phobius"/>
    </source>
</evidence>
<feature type="compositionally biased region" description="Low complexity" evidence="2">
    <location>
        <begin position="73"/>
        <end position="82"/>
    </location>
</feature>
<keyword evidence="5" id="KW-1185">Reference proteome</keyword>
<dbReference type="Pfam" id="PF05949">
    <property type="entry name" value="DUF881"/>
    <property type="match status" value="1"/>
</dbReference>
<feature type="compositionally biased region" description="Low complexity" evidence="2">
    <location>
        <begin position="120"/>
        <end position="131"/>
    </location>
</feature>
<evidence type="ECO:0000256" key="2">
    <source>
        <dbReference type="SAM" id="MobiDB-lite"/>
    </source>
</evidence>
<accession>A0ABV6NYK0</accession>
<dbReference type="InterPro" id="IPR010273">
    <property type="entry name" value="DUF881"/>
</dbReference>
<comment type="similarity">
    <text evidence="1">Belongs to the UPF0749 family.</text>
</comment>
<feature type="compositionally biased region" description="Low complexity" evidence="2">
    <location>
        <begin position="45"/>
        <end position="66"/>
    </location>
</feature>
<keyword evidence="3" id="KW-0812">Transmembrane</keyword>
<organism evidence="4 5">
    <name type="scientific">Plantactinospora siamensis</name>
    <dbReference type="NCBI Taxonomy" id="555372"/>
    <lineage>
        <taxon>Bacteria</taxon>
        <taxon>Bacillati</taxon>
        <taxon>Actinomycetota</taxon>
        <taxon>Actinomycetes</taxon>
        <taxon>Micromonosporales</taxon>
        <taxon>Micromonosporaceae</taxon>
        <taxon>Plantactinospora</taxon>
    </lineage>
</organism>
<dbReference type="Proteomes" id="UP001589894">
    <property type="component" value="Unassembled WGS sequence"/>
</dbReference>
<evidence type="ECO:0000313" key="4">
    <source>
        <dbReference type="EMBL" id="MFC0565857.1"/>
    </source>
</evidence>
<proteinExistence type="inferred from homology"/>
<gene>
    <name evidence="4" type="ORF">ACFFHU_17165</name>
</gene>
<feature type="region of interest" description="Disordered" evidence="2">
    <location>
        <begin position="1"/>
        <end position="143"/>
    </location>
</feature>
<feature type="transmembrane region" description="Helical" evidence="3">
    <location>
        <begin position="149"/>
        <end position="169"/>
    </location>
</feature>
<reference evidence="4 5" key="1">
    <citation type="submission" date="2024-09" db="EMBL/GenBank/DDBJ databases">
        <authorList>
            <person name="Sun Q."/>
            <person name="Mori K."/>
        </authorList>
    </citation>
    <scope>NUCLEOTIDE SEQUENCE [LARGE SCALE GENOMIC DNA]</scope>
    <source>
        <strain evidence="4 5">TBRC 2205</strain>
    </source>
</reference>